<dbReference type="InterPro" id="IPR028098">
    <property type="entry name" value="Glyco_trans_4-like_N"/>
</dbReference>
<dbReference type="InterPro" id="IPR001296">
    <property type="entry name" value="Glyco_trans_1"/>
</dbReference>
<dbReference type="KEGG" id="mmag:MMAD_09700"/>
<evidence type="ECO:0000313" key="6">
    <source>
        <dbReference type="EMBL" id="BBZ26675.1"/>
    </source>
</evidence>
<feature type="domain" description="Glycosyl transferase family 1" evidence="4">
    <location>
        <begin position="193"/>
        <end position="364"/>
    </location>
</feature>
<dbReference type="AlphaFoldDB" id="A0A7I7XBJ1"/>
<keyword evidence="2 6" id="KW-0808">Transferase</keyword>
<dbReference type="Gene3D" id="3.40.50.2000">
    <property type="entry name" value="Glycogen Phosphorylase B"/>
    <property type="match status" value="2"/>
</dbReference>
<sequence length="396" mass="41190">MNAPSRFPPFSGHAVTHGHGASHGHGNPSIGMLTTFPPTPCGLATFSAGLAHGLSAKGCDVGVVRVADGQEASSAAVVGEFVPGSSASIAGCVELLNQRDVAVLQHDFDLYGDAVLDVIDDLRVPAIVVAHDVPKHPSAQQLSLMRAMVAKAGRVVAMSEAATDRLCLDYAVDRRKVVAIHRGATLPTVAPLKRAGRPTLLTWGLMGPGKGVERVIDAMASLKELRGQPRYLVAGATHPRVLATEGEAYRESCVERARATGVAGAVGFDSIYRSTASLAALIQTSAAVVLPYDSTDQANSGVLVDALAAGRPVVATAFPHAVELLGSGAGVVVDHDDPDALLLALRRMLTDPRMTGDMAAEARRLAPSMGWPVAASAYLDLVRRVVSERTAMVGRS</sequence>
<accession>A0A7I7XBJ1</accession>
<dbReference type="PANTHER" id="PTHR12526">
    <property type="entry name" value="GLYCOSYLTRANSFERASE"/>
    <property type="match status" value="1"/>
</dbReference>
<name>A0A7I7XBJ1_9MYCO</name>
<gene>
    <name evidence="6" type="ORF">MMAD_09700</name>
</gene>
<organism evidence="6 7">
    <name type="scientific">Mycolicibacterium madagascariense</name>
    <dbReference type="NCBI Taxonomy" id="212765"/>
    <lineage>
        <taxon>Bacteria</taxon>
        <taxon>Bacillati</taxon>
        <taxon>Actinomycetota</taxon>
        <taxon>Actinomycetes</taxon>
        <taxon>Mycobacteriales</taxon>
        <taxon>Mycobacteriaceae</taxon>
        <taxon>Mycolicibacterium</taxon>
    </lineage>
</organism>
<evidence type="ECO:0000259" key="5">
    <source>
        <dbReference type="Pfam" id="PF13439"/>
    </source>
</evidence>
<dbReference type="Pfam" id="PF00534">
    <property type="entry name" value="Glycos_transf_1"/>
    <property type="match status" value="1"/>
</dbReference>
<keyword evidence="1" id="KW-0328">Glycosyltransferase</keyword>
<evidence type="ECO:0000313" key="7">
    <source>
        <dbReference type="Proteomes" id="UP000466517"/>
    </source>
</evidence>
<feature type="region of interest" description="Disordered" evidence="3">
    <location>
        <begin position="1"/>
        <end position="30"/>
    </location>
</feature>
<dbReference type="Pfam" id="PF13439">
    <property type="entry name" value="Glyco_transf_4"/>
    <property type="match status" value="1"/>
</dbReference>
<feature type="domain" description="Glycosyltransferase subfamily 4-like N-terminal" evidence="5">
    <location>
        <begin position="42"/>
        <end position="183"/>
    </location>
</feature>
<keyword evidence="7" id="KW-1185">Reference proteome</keyword>
<dbReference type="GO" id="GO:0016757">
    <property type="term" value="F:glycosyltransferase activity"/>
    <property type="evidence" value="ECO:0007669"/>
    <property type="project" value="UniProtKB-KW"/>
</dbReference>
<dbReference type="SUPFAM" id="SSF53756">
    <property type="entry name" value="UDP-Glycosyltransferase/glycogen phosphorylase"/>
    <property type="match status" value="1"/>
</dbReference>
<dbReference type="PANTHER" id="PTHR12526:SF572">
    <property type="entry name" value="BLL5144 PROTEIN"/>
    <property type="match status" value="1"/>
</dbReference>
<evidence type="ECO:0000256" key="1">
    <source>
        <dbReference type="ARBA" id="ARBA00022676"/>
    </source>
</evidence>
<evidence type="ECO:0000256" key="3">
    <source>
        <dbReference type="SAM" id="MobiDB-lite"/>
    </source>
</evidence>
<protein>
    <submittedName>
        <fullName evidence="6">Glycosyl transferase family 1</fullName>
    </submittedName>
</protein>
<dbReference type="Proteomes" id="UP000466517">
    <property type="component" value="Chromosome"/>
</dbReference>
<dbReference type="EMBL" id="AP022610">
    <property type="protein sequence ID" value="BBZ26675.1"/>
    <property type="molecule type" value="Genomic_DNA"/>
</dbReference>
<evidence type="ECO:0000259" key="4">
    <source>
        <dbReference type="Pfam" id="PF00534"/>
    </source>
</evidence>
<reference evidence="6 7" key="1">
    <citation type="journal article" date="2019" name="Emerg. Microbes Infect.">
        <title>Comprehensive subspecies identification of 175 nontuberculous mycobacteria species based on 7547 genomic profiles.</title>
        <authorList>
            <person name="Matsumoto Y."/>
            <person name="Kinjo T."/>
            <person name="Motooka D."/>
            <person name="Nabeya D."/>
            <person name="Jung N."/>
            <person name="Uechi K."/>
            <person name="Horii T."/>
            <person name="Iida T."/>
            <person name="Fujita J."/>
            <person name="Nakamura S."/>
        </authorList>
    </citation>
    <scope>NUCLEOTIDE SEQUENCE [LARGE SCALE GENOMIC DNA]</scope>
    <source>
        <strain evidence="6 7">JCM 13574</strain>
    </source>
</reference>
<evidence type="ECO:0000256" key="2">
    <source>
        <dbReference type="ARBA" id="ARBA00022679"/>
    </source>
</evidence>
<proteinExistence type="predicted"/>